<name>A0A650ENN5_9FIRM</name>
<dbReference type="EMBL" id="MN577573">
    <property type="protein sequence ID" value="QGT51236.1"/>
    <property type="molecule type" value="Genomic_DNA"/>
</dbReference>
<gene>
    <name evidence="1" type="ORF">Firmicute1046_3120</name>
</gene>
<accession>A0A650ENN5</accession>
<sequence length="75" mass="8612">MNYKITEKRFTNEDNINYLSYGIQARDGLLWLEIDDVSLDRSEVESYIAALEKDKIPFCGIVDAIRNYVDCACAV</sequence>
<reference evidence="1" key="1">
    <citation type="journal article" date="2020" name="J. ISSAAS">
        <title>Lactobacilli and other gastrointestinal microbiota of Peromyscus leucopus, reservoir host for agents of Lyme disease and other zoonoses in North America.</title>
        <authorList>
            <person name="Milovic A."/>
            <person name="Bassam K."/>
            <person name="Shao H."/>
            <person name="Chatzistamou I."/>
            <person name="Tufts D.M."/>
            <person name="Diuk-Wasser M."/>
            <person name="Barbour A.G."/>
        </authorList>
    </citation>
    <scope>NUCLEOTIDE SEQUENCE</scope>
    <source>
        <strain evidence="1">LL40</strain>
    </source>
</reference>
<dbReference type="AlphaFoldDB" id="A0A650ENN5"/>
<proteinExistence type="predicted"/>
<organism evidence="1">
    <name type="scientific">uncultured Bacillota bacterium</name>
    <dbReference type="NCBI Taxonomy" id="344338"/>
    <lineage>
        <taxon>Bacteria</taxon>
        <taxon>Bacillati</taxon>
        <taxon>Bacillota</taxon>
        <taxon>environmental samples</taxon>
    </lineage>
</organism>
<evidence type="ECO:0000313" key="1">
    <source>
        <dbReference type="EMBL" id="QGT51236.1"/>
    </source>
</evidence>
<protein>
    <submittedName>
        <fullName evidence="1">Uncharacterized protein</fullName>
    </submittedName>
</protein>